<feature type="transmembrane region" description="Helical" evidence="1">
    <location>
        <begin position="14"/>
        <end position="32"/>
    </location>
</feature>
<name>A0A8H8D0Q2_AJECA</name>
<keyword evidence="1" id="KW-0472">Membrane</keyword>
<comment type="caution">
    <text evidence="2">The sequence shown here is derived from an EMBL/GenBank/DDBJ whole genome shotgun (WGS) entry which is preliminary data.</text>
</comment>
<reference evidence="2 3" key="1">
    <citation type="submission" date="2021-01" db="EMBL/GenBank/DDBJ databases">
        <title>Chromosome-level genome assembly of a human fungal pathogen reveals clustering of transcriptionally co-regulated genes.</title>
        <authorList>
            <person name="Voorhies M."/>
            <person name="Cohen S."/>
            <person name="Shea T.P."/>
            <person name="Petrus S."/>
            <person name="Munoz J.F."/>
            <person name="Poplawski S."/>
            <person name="Goldman W.E."/>
            <person name="Michael T."/>
            <person name="Cuomo C.A."/>
            <person name="Sil A."/>
            <person name="Beyhan S."/>
        </authorList>
    </citation>
    <scope>NUCLEOTIDE SEQUENCE [LARGE SCALE GENOMIC DNA]</scope>
    <source>
        <strain evidence="2 3">G184AR</strain>
    </source>
</reference>
<dbReference type="Proteomes" id="UP000670092">
    <property type="component" value="Unassembled WGS sequence"/>
</dbReference>
<proteinExistence type="predicted"/>
<evidence type="ECO:0000256" key="1">
    <source>
        <dbReference type="SAM" id="Phobius"/>
    </source>
</evidence>
<dbReference type="VEuPathDB" id="FungiDB:I7I52_05980"/>
<evidence type="ECO:0000313" key="3">
    <source>
        <dbReference type="Proteomes" id="UP000670092"/>
    </source>
</evidence>
<evidence type="ECO:0000313" key="2">
    <source>
        <dbReference type="EMBL" id="KAG5295638.1"/>
    </source>
</evidence>
<accession>A0A8H8D0Q2</accession>
<keyword evidence="1" id="KW-0812">Transmembrane</keyword>
<dbReference type="AlphaFoldDB" id="A0A8H8D0Q2"/>
<sequence length="59" mass="6827">MSDYLFCMVWSEDAIFMLGRAMCIFVPPGLWLSSHRHRQPCLIFVCLEVKVALTAYKVC</sequence>
<protein>
    <submittedName>
        <fullName evidence="2">Uncharacterized protein</fullName>
    </submittedName>
</protein>
<organism evidence="2 3">
    <name type="scientific">Ajellomyces capsulatus</name>
    <name type="common">Darling's disease fungus</name>
    <name type="synonym">Histoplasma capsulatum</name>
    <dbReference type="NCBI Taxonomy" id="5037"/>
    <lineage>
        <taxon>Eukaryota</taxon>
        <taxon>Fungi</taxon>
        <taxon>Dikarya</taxon>
        <taxon>Ascomycota</taxon>
        <taxon>Pezizomycotina</taxon>
        <taxon>Eurotiomycetes</taxon>
        <taxon>Eurotiomycetidae</taxon>
        <taxon>Onygenales</taxon>
        <taxon>Ajellomycetaceae</taxon>
        <taxon>Histoplasma</taxon>
    </lineage>
</organism>
<dbReference type="EMBL" id="JAEVHI010000003">
    <property type="protein sequence ID" value="KAG5295638.1"/>
    <property type="molecule type" value="Genomic_DNA"/>
</dbReference>
<keyword evidence="1" id="KW-1133">Transmembrane helix</keyword>
<gene>
    <name evidence="2" type="ORF">I7I52_05980</name>
</gene>